<evidence type="ECO:0000256" key="1">
    <source>
        <dbReference type="SAM" id="MobiDB-lite"/>
    </source>
</evidence>
<proteinExistence type="predicted"/>
<comment type="caution">
    <text evidence="3">The sequence shown here is derived from an EMBL/GenBank/DDBJ whole genome shotgun (WGS) entry which is preliminary data.</text>
</comment>
<feature type="signal peptide" evidence="2">
    <location>
        <begin position="1"/>
        <end position="19"/>
    </location>
</feature>
<feature type="chain" id="PRO_5040363097" evidence="2">
    <location>
        <begin position="20"/>
        <end position="170"/>
    </location>
</feature>
<evidence type="ECO:0000313" key="3">
    <source>
        <dbReference type="EMBL" id="KAJ8027338.1"/>
    </source>
</evidence>
<accession>A0A9Q1BIQ4</accession>
<keyword evidence="4" id="KW-1185">Reference proteome</keyword>
<evidence type="ECO:0000313" key="4">
    <source>
        <dbReference type="Proteomes" id="UP001152320"/>
    </source>
</evidence>
<dbReference type="EMBL" id="JAIZAY010000016">
    <property type="protein sequence ID" value="KAJ8027338.1"/>
    <property type="molecule type" value="Genomic_DNA"/>
</dbReference>
<dbReference type="Proteomes" id="UP001152320">
    <property type="component" value="Chromosome 16"/>
</dbReference>
<feature type="region of interest" description="Disordered" evidence="1">
    <location>
        <begin position="63"/>
        <end position="170"/>
    </location>
</feature>
<feature type="compositionally biased region" description="Basic and acidic residues" evidence="1">
    <location>
        <begin position="108"/>
        <end position="129"/>
    </location>
</feature>
<evidence type="ECO:0000256" key="2">
    <source>
        <dbReference type="SAM" id="SignalP"/>
    </source>
</evidence>
<keyword evidence="2" id="KW-0732">Signal</keyword>
<feature type="compositionally biased region" description="Polar residues" evidence="1">
    <location>
        <begin position="131"/>
        <end position="170"/>
    </location>
</feature>
<gene>
    <name evidence="3" type="ORF">HOLleu_32454</name>
</gene>
<protein>
    <submittedName>
        <fullName evidence="3">Uncharacterized protein</fullName>
    </submittedName>
</protein>
<sequence>MFFSVLLMTLLTSGYLSEAKRITVKDFPPKIPKLKPENMRQPQPFHCTASYRENKDDKVITASSWTNDGQTGVSKSPNQNMPRQENAISHTKTDKTGSNMTPFSMVTTDDHSEPSKSTNKGEVKQDEVRSSFLSTAESNNVASDSTSQNVTTDESTVNYNSPTNSGRFCF</sequence>
<feature type="compositionally biased region" description="Polar residues" evidence="1">
    <location>
        <begin position="63"/>
        <end position="107"/>
    </location>
</feature>
<name>A0A9Q1BIQ4_HOLLE</name>
<organism evidence="3 4">
    <name type="scientific">Holothuria leucospilota</name>
    <name type="common">Black long sea cucumber</name>
    <name type="synonym">Mertensiothuria leucospilota</name>
    <dbReference type="NCBI Taxonomy" id="206669"/>
    <lineage>
        <taxon>Eukaryota</taxon>
        <taxon>Metazoa</taxon>
        <taxon>Echinodermata</taxon>
        <taxon>Eleutherozoa</taxon>
        <taxon>Echinozoa</taxon>
        <taxon>Holothuroidea</taxon>
        <taxon>Aspidochirotacea</taxon>
        <taxon>Aspidochirotida</taxon>
        <taxon>Holothuriidae</taxon>
        <taxon>Holothuria</taxon>
    </lineage>
</organism>
<reference evidence="3" key="1">
    <citation type="submission" date="2021-10" db="EMBL/GenBank/DDBJ databases">
        <title>Tropical sea cucumber genome reveals ecological adaptation and Cuvierian tubules defense mechanism.</title>
        <authorList>
            <person name="Chen T."/>
        </authorList>
    </citation>
    <scope>NUCLEOTIDE SEQUENCE</scope>
    <source>
        <strain evidence="3">Nanhai2018</strain>
        <tissue evidence="3">Muscle</tissue>
    </source>
</reference>
<dbReference type="AlphaFoldDB" id="A0A9Q1BIQ4"/>